<evidence type="ECO:0000313" key="3">
    <source>
        <dbReference type="Proteomes" id="UP000053558"/>
    </source>
</evidence>
<dbReference type="GeneID" id="19209193"/>
<dbReference type="Proteomes" id="UP000053558">
    <property type="component" value="Unassembled WGS sequence"/>
</dbReference>
<comment type="caution">
    <text evidence="2">The sequence shown here is derived from an EMBL/GenBank/DDBJ whole genome shotgun (WGS) entry which is preliminary data.</text>
</comment>
<dbReference type="RefSeq" id="XP_007769824.1">
    <property type="nucleotide sequence ID" value="XM_007771634.1"/>
</dbReference>
<gene>
    <name evidence="2" type="ORF">CONPUDRAFT_74088</name>
</gene>
<dbReference type="InterPro" id="IPR000210">
    <property type="entry name" value="BTB/POZ_dom"/>
</dbReference>
<dbReference type="SMART" id="SM00225">
    <property type="entry name" value="BTB"/>
    <property type="match status" value="1"/>
</dbReference>
<accession>A0A5M3MKX3</accession>
<dbReference type="SUPFAM" id="SSF54695">
    <property type="entry name" value="POZ domain"/>
    <property type="match status" value="1"/>
</dbReference>
<feature type="domain" description="BTB" evidence="1">
    <location>
        <begin position="16"/>
        <end position="88"/>
    </location>
</feature>
<dbReference type="Gene3D" id="3.30.710.10">
    <property type="entry name" value="Potassium Channel Kv1.1, Chain A"/>
    <property type="match status" value="1"/>
</dbReference>
<name>A0A5M3MKX3_CONPW</name>
<dbReference type="InterPro" id="IPR011333">
    <property type="entry name" value="SKP1/BTB/POZ_sf"/>
</dbReference>
<organism evidence="2 3">
    <name type="scientific">Coniophora puteana (strain RWD-64-598)</name>
    <name type="common">Brown rot fungus</name>
    <dbReference type="NCBI Taxonomy" id="741705"/>
    <lineage>
        <taxon>Eukaryota</taxon>
        <taxon>Fungi</taxon>
        <taxon>Dikarya</taxon>
        <taxon>Basidiomycota</taxon>
        <taxon>Agaricomycotina</taxon>
        <taxon>Agaricomycetes</taxon>
        <taxon>Agaricomycetidae</taxon>
        <taxon>Boletales</taxon>
        <taxon>Coniophorineae</taxon>
        <taxon>Coniophoraceae</taxon>
        <taxon>Coniophora</taxon>
    </lineage>
</organism>
<dbReference type="CDD" id="cd18186">
    <property type="entry name" value="BTB_POZ_ZBTB_KLHL-like"/>
    <property type="match status" value="1"/>
</dbReference>
<dbReference type="Pfam" id="PF00651">
    <property type="entry name" value="BTB"/>
    <property type="match status" value="1"/>
</dbReference>
<dbReference type="EMBL" id="JH711580">
    <property type="protein sequence ID" value="EIW79733.1"/>
    <property type="molecule type" value="Genomic_DNA"/>
</dbReference>
<keyword evidence="3" id="KW-1185">Reference proteome</keyword>
<evidence type="ECO:0000259" key="1">
    <source>
        <dbReference type="PROSITE" id="PS50097"/>
    </source>
</evidence>
<dbReference type="AlphaFoldDB" id="A0A5M3MKX3"/>
<reference evidence="3" key="1">
    <citation type="journal article" date="2012" name="Science">
        <title>The Paleozoic origin of enzymatic lignin decomposition reconstructed from 31 fungal genomes.</title>
        <authorList>
            <person name="Floudas D."/>
            <person name="Binder M."/>
            <person name="Riley R."/>
            <person name="Barry K."/>
            <person name="Blanchette R.A."/>
            <person name="Henrissat B."/>
            <person name="Martinez A.T."/>
            <person name="Otillar R."/>
            <person name="Spatafora J.W."/>
            <person name="Yadav J.S."/>
            <person name="Aerts A."/>
            <person name="Benoit I."/>
            <person name="Boyd A."/>
            <person name="Carlson A."/>
            <person name="Copeland A."/>
            <person name="Coutinho P.M."/>
            <person name="de Vries R.P."/>
            <person name="Ferreira P."/>
            <person name="Findley K."/>
            <person name="Foster B."/>
            <person name="Gaskell J."/>
            <person name="Glotzer D."/>
            <person name="Gorecki P."/>
            <person name="Heitman J."/>
            <person name="Hesse C."/>
            <person name="Hori C."/>
            <person name="Igarashi K."/>
            <person name="Jurgens J.A."/>
            <person name="Kallen N."/>
            <person name="Kersten P."/>
            <person name="Kohler A."/>
            <person name="Kuees U."/>
            <person name="Kumar T.K.A."/>
            <person name="Kuo A."/>
            <person name="LaButti K."/>
            <person name="Larrondo L.F."/>
            <person name="Lindquist E."/>
            <person name="Ling A."/>
            <person name="Lombard V."/>
            <person name="Lucas S."/>
            <person name="Lundell T."/>
            <person name="Martin R."/>
            <person name="McLaughlin D.J."/>
            <person name="Morgenstern I."/>
            <person name="Morin E."/>
            <person name="Murat C."/>
            <person name="Nagy L.G."/>
            <person name="Nolan M."/>
            <person name="Ohm R.A."/>
            <person name="Patyshakuliyeva A."/>
            <person name="Rokas A."/>
            <person name="Ruiz-Duenas F.J."/>
            <person name="Sabat G."/>
            <person name="Salamov A."/>
            <person name="Samejima M."/>
            <person name="Schmutz J."/>
            <person name="Slot J.C."/>
            <person name="St John F."/>
            <person name="Stenlid J."/>
            <person name="Sun H."/>
            <person name="Sun S."/>
            <person name="Syed K."/>
            <person name="Tsang A."/>
            <person name="Wiebenga A."/>
            <person name="Young D."/>
            <person name="Pisabarro A."/>
            <person name="Eastwood D.C."/>
            <person name="Martin F."/>
            <person name="Cullen D."/>
            <person name="Grigoriev I.V."/>
            <person name="Hibbett D.S."/>
        </authorList>
    </citation>
    <scope>NUCLEOTIDE SEQUENCE [LARGE SCALE GENOMIC DNA]</scope>
    <source>
        <strain evidence="3">RWD-64-598 SS2</strain>
    </source>
</reference>
<proteinExistence type="predicted"/>
<protein>
    <recommendedName>
        <fullName evidence="1">BTB domain-containing protein</fullName>
    </recommendedName>
</protein>
<dbReference type="PROSITE" id="PS50097">
    <property type="entry name" value="BTB"/>
    <property type="match status" value="1"/>
</dbReference>
<dbReference type="OrthoDB" id="3357985at2759"/>
<evidence type="ECO:0000313" key="2">
    <source>
        <dbReference type="EMBL" id="EIW79733.1"/>
    </source>
</evidence>
<dbReference type="KEGG" id="cput:CONPUDRAFT_74088"/>
<sequence length="305" mass="33821">MASPRIATAPFDASDADIVFRTSDDVDFRLHRIILALASPIFKDMLGLPQPPSDDDGKSLPIVPVSESSRVLEPLLLFCYPAPPPVIDTLNDACLILDAAAKYDIICVQKAMAIHVSSQRFMDENTVGVYCLACRYGWEQVAKSAALCCLKIRSLGRPSMLAEEMRLTTAIAYHRLLVYHAECGKVACALGRENFQWLAYDSRQRGDNCHRCNQAAYPGSTDIISLQAWLKDALHAVGGELLERPDSTTVITSSQFDVQTKNYHQCNDCIQLASRGRFSAMKEVFAQQVREEIGKGLSKVELEFE</sequence>